<dbReference type="RefSeq" id="WP_063477953.1">
    <property type="nucleotide sequence ID" value="NZ_CP147845.1"/>
</dbReference>
<name>A0A163I1Y1_9BACL</name>
<dbReference type="PANTHER" id="PTHR43179:SF12">
    <property type="entry name" value="GALACTOFURANOSYLTRANSFERASE GLFT2"/>
    <property type="match status" value="1"/>
</dbReference>
<evidence type="ECO:0000256" key="5">
    <source>
        <dbReference type="SAM" id="Coils"/>
    </source>
</evidence>
<dbReference type="Gene3D" id="3.90.550.10">
    <property type="entry name" value="Spore Coat Polysaccharide Biosynthesis Protein SpsA, Chain A"/>
    <property type="match status" value="1"/>
</dbReference>
<dbReference type="InterPro" id="IPR001173">
    <property type="entry name" value="Glyco_trans_2-like"/>
</dbReference>
<evidence type="ECO:0000313" key="7">
    <source>
        <dbReference type="EMBL" id="KZS45753.1"/>
    </source>
</evidence>
<evidence type="ECO:0000256" key="2">
    <source>
        <dbReference type="ARBA" id="ARBA00006739"/>
    </source>
</evidence>
<dbReference type="Proteomes" id="UP000076796">
    <property type="component" value="Unassembled WGS sequence"/>
</dbReference>
<evidence type="ECO:0000256" key="3">
    <source>
        <dbReference type="ARBA" id="ARBA00022676"/>
    </source>
</evidence>
<organism evidence="7 8">
    <name type="scientific">Paenibacillus glucanolyticus</name>
    <dbReference type="NCBI Taxonomy" id="59843"/>
    <lineage>
        <taxon>Bacteria</taxon>
        <taxon>Bacillati</taxon>
        <taxon>Bacillota</taxon>
        <taxon>Bacilli</taxon>
        <taxon>Bacillales</taxon>
        <taxon>Paenibacillaceae</taxon>
        <taxon>Paenibacillus</taxon>
    </lineage>
</organism>
<dbReference type="GO" id="GO:0016757">
    <property type="term" value="F:glycosyltransferase activity"/>
    <property type="evidence" value="ECO:0007669"/>
    <property type="project" value="UniProtKB-KW"/>
</dbReference>
<comment type="pathway">
    <text evidence="1">Cell wall biogenesis; cell wall polysaccharide biosynthesis.</text>
</comment>
<reference evidence="7" key="1">
    <citation type="journal article" date="2016" name="Genome Announc.">
        <title>Draft genomes of two strains of Paenibacillus glucanolyticus with capability to degrade lignocellulose.</title>
        <authorList>
            <person name="Mathews S.L."/>
            <person name="Pawlak J."/>
            <person name="Grunden A.M."/>
        </authorList>
    </citation>
    <scope>NUCLEOTIDE SEQUENCE [LARGE SCALE GENOMIC DNA]</scope>
    <source>
        <strain evidence="7">SLM1</strain>
    </source>
</reference>
<comment type="similarity">
    <text evidence="2">Belongs to the glycosyltransferase 2 family.</text>
</comment>
<dbReference type="Pfam" id="PF00535">
    <property type="entry name" value="Glycos_transf_2"/>
    <property type="match status" value="1"/>
</dbReference>
<protein>
    <recommendedName>
        <fullName evidence="6">Glycosyltransferase 2-like domain-containing protein</fullName>
    </recommendedName>
</protein>
<evidence type="ECO:0000313" key="8">
    <source>
        <dbReference type="Proteomes" id="UP000076796"/>
    </source>
</evidence>
<dbReference type="OrthoDB" id="9814612at2"/>
<dbReference type="InterPro" id="IPR029044">
    <property type="entry name" value="Nucleotide-diphossugar_trans"/>
</dbReference>
<feature type="domain" description="Glycosyltransferase 2-like" evidence="6">
    <location>
        <begin position="451"/>
        <end position="560"/>
    </location>
</feature>
<sequence>MNRYWECLIQPVLWLNESKNIVEIGSFSGLNTNKLIEFTKTSGGILYSIDPDPKYDTALMKQENNDHFFCIKELSLSALPLIEDYDAVLIDGDHNWYTVYHELKIIEHTFKKNSKRFPVLFVHDIDWPYGRRDMYYNPENIPSEFRQPYKQSGLVPGKSSLDPTGINSHMLNSVYENNPRNGVLTAIEDFLNETSFELEFFKLRGFYGIGVIIPSTLKEVINFMRSSTLFDCIATRLETDRINQLRNINEIKDKTEEKDKQHKKEIGELSHELDNLQQNKLELMGTNEELNEKLVSLTTEKNQMEIKLQEVENDFALLKKNQVELENVYQSTCELLEKTKKERNRLEEGEKHYRHAAATHISSIRYQLGDALISSVEHPKNLIKLPIKLTKIIGRAIQKKTKPTHPTPNISVQSFTEHGSINEHTYESVISFKDKYSRENLEGYFSNNKISIIIPVFNAFEDFKLCIESVLKHTKIAYELIIVNDCSTDPRVNEYLSTFSNDTRFIIIENESNKGYVESVNVGINTSQNDVVLLNSDTIVTSRWLLKLRTAAYSNSKIGTVTPFSNAAGAFSVPVIGVINEIPTHLTVDSMAKLVECCSKLEYPEVPTGNGFCMYIKRKLIQDIGGMDSIQFHRGYGEENDFCMRALKAGWINIIDDSTYIYHKRSASFSDEKNELMKNNRAILDKLHPDYTDLVNEFINSSLLRKIRENITKAVESPSINILGNQKRILYVLHQGSGGTPNTNKDLMNYIEKGFECFVLTSNTKVLRLFCYKDKEFSTIKEWKLPEPWKITNFTRYDYEEIYFNILSRLNIDLVHIRHLLAHTFDIAYLSNKLGLEVVLSFHDFYFVCPSIHLLDNENKYCAGRCSSGTGVCQIPSNWVREGLPDLKNQWINVWREKVQGLIEKCSAFVTTSKTSKEVYTTIYPILNSKHFAVIEHGREEEISSLEKPDYYETPKKGELIKILLPGNIDNHKGLEFIKKLKMQDRSNCIEFHFMGKVDESLIPYGINHGAYKREEFYSIVGQIKPSFVGIFSIWPETYCHTLSEAWICGIPVLATRIGTIEERILNTGGGWFLDFNDAKKSYDMIIKLSEDISGYKKMVDVVKEIQIRNAEEMSRDYSFLYSQLLYGMNLKRVALFTKKGMRGLHNPSGYIRLILPLTHPITKEYLHLEVLDTNVIEFPEKLGSYDAVIVQRDCFDYNAAKKLSEICSEEGNRLIFEIDDDFLSIDQSHPEYDLYKEKNDTIRFLLGVADDVTVSSPILKDRFSEYSSNITVIPNVLDERIWYPYMINNHENNFKKSVDIVYIGSNTHSGDLELIRPAVERIKKWGRENGYKIEFYIVGGSKEDAEWYKKIIVPKGLENYIDFIKWIKEVNTFTFAVAPLVDSKINNAKSYLKYLDYSALGLPGIYSDRVPYKSIITNRANGLLCDSDDEWFQAMKEFIEDPSFRNQIKINIENDMKNNYLLKEKYQQWANVLCGD</sequence>
<dbReference type="EMBL" id="LWMH01000001">
    <property type="protein sequence ID" value="KZS45753.1"/>
    <property type="molecule type" value="Genomic_DNA"/>
</dbReference>
<dbReference type="InterPro" id="IPR029063">
    <property type="entry name" value="SAM-dependent_MTases_sf"/>
</dbReference>
<comment type="caution">
    <text evidence="7">The sequence shown here is derived from an EMBL/GenBank/DDBJ whole genome shotgun (WGS) entry which is preliminary data.</text>
</comment>
<dbReference type="PANTHER" id="PTHR43179">
    <property type="entry name" value="RHAMNOSYLTRANSFERASE WBBL"/>
    <property type="match status" value="1"/>
</dbReference>
<accession>A0A163I1Y1</accession>
<keyword evidence="3" id="KW-0328">Glycosyltransferase</keyword>
<dbReference type="Gene3D" id="3.40.50.2000">
    <property type="entry name" value="Glycogen Phosphorylase B"/>
    <property type="match status" value="4"/>
</dbReference>
<keyword evidence="5" id="KW-0175">Coiled coil</keyword>
<dbReference type="SUPFAM" id="SSF53756">
    <property type="entry name" value="UDP-Glycosyltransferase/glycogen phosphorylase"/>
    <property type="match status" value="2"/>
</dbReference>
<gene>
    <name evidence="7" type="ORF">AWU65_07420</name>
</gene>
<keyword evidence="8" id="KW-1185">Reference proteome</keyword>
<evidence type="ECO:0000256" key="4">
    <source>
        <dbReference type="ARBA" id="ARBA00022679"/>
    </source>
</evidence>
<evidence type="ECO:0000259" key="6">
    <source>
        <dbReference type="Pfam" id="PF00535"/>
    </source>
</evidence>
<feature type="coiled-coil region" evidence="5">
    <location>
        <begin position="245"/>
        <end position="328"/>
    </location>
</feature>
<dbReference type="SUPFAM" id="SSF53335">
    <property type="entry name" value="S-adenosyl-L-methionine-dependent methyltransferases"/>
    <property type="match status" value="1"/>
</dbReference>
<dbReference type="GeneID" id="97552913"/>
<dbReference type="Pfam" id="PF13578">
    <property type="entry name" value="Methyltransf_24"/>
    <property type="match status" value="1"/>
</dbReference>
<proteinExistence type="inferred from homology"/>
<keyword evidence="4" id="KW-0808">Transferase</keyword>
<dbReference type="Gene3D" id="3.40.50.150">
    <property type="entry name" value="Vaccinia Virus protein VP39"/>
    <property type="match status" value="1"/>
</dbReference>
<dbReference type="Pfam" id="PF13692">
    <property type="entry name" value="Glyco_trans_1_4"/>
    <property type="match status" value="1"/>
</dbReference>
<evidence type="ECO:0000256" key="1">
    <source>
        <dbReference type="ARBA" id="ARBA00004776"/>
    </source>
</evidence>
<dbReference type="SUPFAM" id="SSF53448">
    <property type="entry name" value="Nucleotide-diphospho-sugar transferases"/>
    <property type="match status" value="1"/>
</dbReference>